<evidence type="ECO:0000313" key="1">
    <source>
        <dbReference type="EMBL" id="OYR08894.1"/>
    </source>
</evidence>
<name>A0A256F214_9HYPH</name>
<dbReference type="AlphaFoldDB" id="A0A256F214"/>
<proteinExistence type="predicted"/>
<dbReference type="EMBL" id="NNRL01000164">
    <property type="protein sequence ID" value="OYR08894.1"/>
    <property type="molecule type" value="Genomic_DNA"/>
</dbReference>
<comment type="caution">
    <text evidence="1">The sequence shown here is derived from an EMBL/GenBank/DDBJ whole genome shotgun (WGS) entry which is preliminary data.</text>
</comment>
<dbReference type="Proteomes" id="UP000216478">
    <property type="component" value="Unassembled WGS sequence"/>
</dbReference>
<dbReference type="OrthoDB" id="8451729at2"/>
<evidence type="ECO:0000313" key="2">
    <source>
        <dbReference type="Proteomes" id="UP000216478"/>
    </source>
</evidence>
<sequence>MARERIYIYDTTLRDGQQTHTARPQPRSVRGRAKLKTGIGCPVSMAGDE</sequence>
<keyword evidence="2" id="KW-1185">Reference proteome</keyword>
<accession>A0A256F214</accession>
<protein>
    <submittedName>
        <fullName evidence="1">2-isopropylmalate synthase domain protein</fullName>
    </submittedName>
</protein>
<organism evidence="1 2">
    <name type="scientific">Brucella grignonensis</name>
    <dbReference type="NCBI Taxonomy" id="94627"/>
    <lineage>
        <taxon>Bacteria</taxon>
        <taxon>Pseudomonadati</taxon>
        <taxon>Pseudomonadota</taxon>
        <taxon>Alphaproteobacteria</taxon>
        <taxon>Hyphomicrobiales</taxon>
        <taxon>Brucellaceae</taxon>
        <taxon>Brucella/Ochrobactrum group</taxon>
        <taxon>Brucella</taxon>
    </lineage>
</organism>
<gene>
    <name evidence="1" type="ORF">CEV33_2614</name>
</gene>
<dbReference type="RefSeq" id="WP_094541805.1">
    <property type="nucleotide sequence ID" value="NZ_JBHEER010000001.1"/>
</dbReference>
<reference evidence="1 2" key="1">
    <citation type="submission" date="2017-07" db="EMBL/GenBank/DDBJ databases">
        <title>Phylogenetic study on the rhizospheric bacterium Ochrobactrum sp. A44.</title>
        <authorList>
            <person name="Krzyzanowska D.M."/>
            <person name="Ossowicki A."/>
            <person name="Rajewska M."/>
            <person name="Maciag T."/>
            <person name="Kaczynski Z."/>
            <person name="Czerwicka M."/>
            <person name="Jafra S."/>
        </authorList>
    </citation>
    <scope>NUCLEOTIDE SEQUENCE [LARGE SCALE GENOMIC DNA]</scope>
    <source>
        <strain evidence="1 2">OgA9a</strain>
    </source>
</reference>